<comment type="caution">
    <text evidence="2">The sequence shown here is derived from an EMBL/GenBank/DDBJ whole genome shotgun (WGS) entry which is preliminary data.</text>
</comment>
<keyword evidence="1" id="KW-0472">Membrane</keyword>
<protein>
    <submittedName>
        <fullName evidence="2">Uncharacterized protein</fullName>
    </submittedName>
</protein>
<sequence>MDTPWTWKKLDAAGAALFGLLLGLTGLVVAILRLSGLTG</sequence>
<feature type="transmembrane region" description="Helical" evidence="1">
    <location>
        <begin position="12"/>
        <end position="34"/>
    </location>
</feature>
<dbReference type="AlphaFoldDB" id="A0A085WAL0"/>
<evidence type="ECO:0000313" key="2">
    <source>
        <dbReference type="EMBL" id="KFE64723.1"/>
    </source>
</evidence>
<keyword evidence="3" id="KW-1185">Reference proteome</keyword>
<name>A0A085WAL0_9BACT</name>
<evidence type="ECO:0000313" key="3">
    <source>
        <dbReference type="Proteomes" id="UP000028725"/>
    </source>
</evidence>
<dbReference type="Proteomes" id="UP000028725">
    <property type="component" value="Unassembled WGS sequence"/>
</dbReference>
<accession>A0A085WAL0</accession>
<dbReference type="EMBL" id="JMCB01000013">
    <property type="protein sequence ID" value="KFE64723.1"/>
    <property type="molecule type" value="Genomic_DNA"/>
</dbReference>
<keyword evidence="1" id="KW-1133">Transmembrane helix</keyword>
<evidence type="ECO:0000256" key="1">
    <source>
        <dbReference type="SAM" id="Phobius"/>
    </source>
</evidence>
<gene>
    <name evidence="2" type="ORF">DB31_1741</name>
</gene>
<reference evidence="2 3" key="1">
    <citation type="submission" date="2014-04" db="EMBL/GenBank/DDBJ databases">
        <title>Genome assembly of Hyalangium minutum DSM 14724.</title>
        <authorList>
            <person name="Sharma G."/>
            <person name="Subramanian S."/>
        </authorList>
    </citation>
    <scope>NUCLEOTIDE SEQUENCE [LARGE SCALE GENOMIC DNA]</scope>
    <source>
        <strain evidence="2 3">DSM 14724</strain>
    </source>
</reference>
<organism evidence="2 3">
    <name type="scientific">Hyalangium minutum</name>
    <dbReference type="NCBI Taxonomy" id="394096"/>
    <lineage>
        <taxon>Bacteria</taxon>
        <taxon>Pseudomonadati</taxon>
        <taxon>Myxococcota</taxon>
        <taxon>Myxococcia</taxon>
        <taxon>Myxococcales</taxon>
        <taxon>Cystobacterineae</taxon>
        <taxon>Archangiaceae</taxon>
        <taxon>Hyalangium</taxon>
    </lineage>
</organism>
<keyword evidence="1" id="KW-0812">Transmembrane</keyword>
<proteinExistence type="predicted"/>